<evidence type="ECO:0000256" key="3">
    <source>
        <dbReference type="ARBA" id="ARBA00022692"/>
    </source>
</evidence>
<accession>A0A316IH19</accession>
<dbReference type="PANTHER" id="PTHR30572:SF4">
    <property type="entry name" value="ABC TRANSPORTER PERMEASE YTRF"/>
    <property type="match status" value="1"/>
</dbReference>
<dbReference type="GO" id="GO:0005886">
    <property type="term" value="C:plasma membrane"/>
    <property type="evidence" value="ECO:0007669"/>
    <property type="project" value="UniProtKB-SubCell"/>
</dbReference>
<evidence type="ECO:0000313" key="10">
    <source>
        <dbReference type="EMBL" id="PWK92373.1"/>
    </source>
</evidence>
<evidence type="ECO:0000256" key="4">
    <source>
        <dbReference type="ARBA" id="ARBA00022989"/>
    </source>
</evidence>
<evidence type="ECO:0000256" key="2">
    <source>
        <dbReference type="ARBA" id="ARBA00022475"/>
    </source>
</evidence>
<keyword evidence="4 7" id="KW-1133">Transmembrane helix</keyword>
<feature type="transmembrane region" description="Helical" evidence="7">
    <location>
        <begin position="15"/>
        <end position="38"/>
    </location>
</feature>
<dbReference type="PANTHER" id="PTHR30572">
    <property type="entry name" value="MEMBRANE COMPONENT OF TRANSPORTER-RELATED"/>
    <property type="match status" value="1"/>
</dbReference>
<feature type="transmembrane region" description="Helical" evidence="7">
    <location>
        <begin position="342"/>
        <end position="363"/>
    </location>
</feature>
<evidence type="ECO:0000259" key="8">
    <source>
        <dbReference type="Pfam" id="PF02687"/>
    </source>
</evidence>
<dbReference type="Proteomes" id="UP000245812">
    <property type="component" value="Unassembled WGS sequence"/>
</dbReference>
<reference evidence="10 11" key="1">
    <citation type="submission" date="2018-05" db="EMBL/GenBank/DDBJ databases">
        <title>Genomic Encyclopedia of Type Strains, Phase IV (KMG-IV): sequencing the most valuable type-strain genomes for metagenomic binning, comparative biology and taxonomic classification.</title>
        <authorList>
            <person name="Goeker M."/>
        </authorList>
    </citation>
    <scope>NUCLEOTIDE SEQUENCE [LARGE SCALE GENOMIC DNA]</scope>
    <source>
        <strain evidence="10 11">DSM 14263</strain>
    </source>
</reference>
<feature type="transmembrane region" description="Helical" evidence="7">
    <location>
        <begin position="375"/>
        <end position="394"/>
    </location>
</feature>
<protein>
    <submittedName>
        <fullName evidence="10">Putative ABC transport system permease protein</fullName>
    </submittedName>
</protein>
<feature type="domain" description="ABC3 transporter permease C-terminal" evidence="8">
    <location>
        <begin position="293"/>
        <end position="404"/>
    </location>
</feature>
<evidence type="ECO:0000256" key="6">
    <source>
        <dbReference type="ARBA" id="ARBA00038076"/>
    </source>
</evidence>
<keyword evidence="11" id="KW-1185">Reference proteome</keyword>
<comment type="subcellular location">
    <subcellularLocation>
        <location evidence="1">Cell membrane</location>
        <topology evidence="1">Multi-pass membrane protein</topology>
    </subcellularLocation>
</comment>
<dbReference type="AlphaFoldDB" id="A0A316IH19"/>
<evidence type="ECO:0000256" key="7">
    <source>
        <dbReference type="SAM" id="Phobius"/>
    </source>
</evidence>
<evidence type="ECO:0000313" key="11">
    <source>
        <dbReference type="Proteomes" id="UP000245812"/>
    </source>
</evidence>
<sequence>MTVHPMISALRKHKAGVALIVLQVALTLAIVCNAIFIIGTRIERIARPTGLDEADLFLITQQWVGLGASADNMERLDAMQREDLATLRGLPEVASATPISSLPLLDSAAWNGAVDLRPVQSNASAKANFYFADEAALPTLGLRLLAGRNFEAGDVQHKPFGDVGAPAIVIVSKDLADRLFPDGDAVGKSVYLDGNAAPSRIVGITSRLQTPGINDYGAYYSVLVPSRFNSTFSRYAVRAKPGQRDAAMRAVSAALYRVNGQRVIADDGIRSYTDIRQQAYRADIGMALLMCGVSLILLCVTAAGIFGLTSFWVDQRRRQIGVRRALGARRRDVLSYFQLENLLIVGTGAMAGVALAIALNLLLISRYEMARLPVVHVLLGVLLMVCLSQLSTFIPARRAVKVEPASAIRSM</sequence>
<feature type="domain" description="MacB-like periplasmic core" evidence="9">
    <location>
        <begin position="34"/>
        <end position="251"/>
    </location>
</feature>
<evidence type="ECO:0000256" key="5">
    <source>
        <dbReference type="ARBA" id="ARBA00023136"/>
    </source>
</evidence>
<comment type="similarity">
    <text evidence="6">Belongs to the ABC-4 integral membrane protein family.</text>
</comment>
<dbReference type="InterPro" id="IPR003838">
    <property type="entry name" value="ABC3_permease_C"/>
</dbReference>
<organism evidence="10 11">
    <name type="scientific">Fulvimonas soli</name>
    <dbReference type="NCBI Taxonomy" id="155197"/>
    <lineage>
        <taxon>Bacteria</taxon>
        <taxon>Pseudomonadati</taxon>
        <taxon>Pseudomonadota</taxon>
        <taxon>Gammaproteobacteria</taxon>
        <taxon>Lysobacterales</taxon>
        <taxon>Rhodanobacteraceae</taxon>
        <taxon>Fulvimonas</taxon>
    </lineage>
</organism>
<comment type="caution">
    <text evidence="10">The sequence shown here is derived from an EMBL/GenBank/DDBJ whole genome shotgun (WGS) entry which is preliminary data.</text>
</comment>
<dbReference type="Pfam" id="PF12704">
    <property type="entry name" value="MacB_PCD"/>
    <property type="match status" value="1"/>
</dbReference>
<evidence type="ECO:0000259" key="9">
    <source>
        <dbReference type="Pfam" id="PF12704"/>
    </source>
</evidence>
<proteinExistence type="inferred from homology"/>
<keyword evidence="3 7" id="KW-0812">Transmembrane</keyword>
<dbReference type="GO" id="GO:0022857">
    <property type="term" value="F:transmembrane transporter activity"/>
    <property type="evidence" value="ECO:0007669"/>
    <property type="project" value="TreeGrafter"/>
</dbReference>
<name>A0A316IH19_9GAMM</name>
<dbReference type="EMBL" id="QGHC01000002">
    <property type="protein sequence ID" value="PWK92373.1"/>
    <property type="molecule type" value="Genomic_DNA"/>
</dbReference>
<dbReference type="InterPro" id="IPR050250">
    <property type="entry name" value="Macrolide_Exporter_MacB"/>
</dbReference>
<dbReference type="OrthoDB" id="9770036at2"/>
<dbReference type="InterPro" id="IPR025857">
    <property type="entry name" value="MacB_PCD"/>
</dbReference>
<dbReference type="Pfam" id="PF02687">
    <property type="entry name" value="FtsX"/>
    <property type="match status" value="1"/>
</dbReference>
<keyword evidence="5 7" id="KW-0472">Membrane</keyword>
<feature type="transmembrane region" description="Helical" evidence="7">
    <location>
        <begin position="286"/>
        <end position="313"/>
    </location>
</feature>
<gene>
    <name evidence="10" type="ORF">C7456_102106</name>
</gene>
<evidence type="ECO:0000256" key="1">
    <source>
        <dbReference type="ARBA" id="ARBA00004651"/>
    </source>
</evidence>
<keyword evidence="2" id="KW-1003">Cell membrane</keyword>